<keyword evidence="3" id="KW-0949">S-adenosyl-L-methionine</keyword>
<dbReference type="Proteomes" id="UP000034947">
    <property type="component" value="Unassembled WGS sequence"/>
</dbReference>
<dbReference type="GO" id="GO:0008171">
    <property type="term" value="F:O-methyltransferase activity"/>
    <property type="evidence" value="ECO:0007669"/>
    <property type="project" value="InterPro"/>
</dbReference>
<feature type="domain" description="O-methyltransferase C-terminal" evidence="5">
    <location>
        <begin position="216"/>
        <end position="356"/>
    </location>
</feature>
<organism evidence="6 7">
    <name type="scientific">Aspergillus ochraceoroseus</name>
    <dbReference type="NCBI Taxonomy" id="138278"/>
    <lineage>
        <taxon>Eukaryota</taxon>
        <taxon>Fungi</taxon>
        <taxon>Dikarya</taxon>
        <taxon>Ascomycota</taxon>
        <taxon>Pezizomycotina</taxon>
        <taxon>Eurotiomycetes</taxon>
        <taxon>Eurotiomycetidae</taxon>
        <taxon>Eurotiales</taxon>
        <taxon>Aspergillaceae</taxon>
        <taxon>Aspergillus</taxon>
        <taxon>Aspergillus subgen. Nidulantes</taxon>
    </lineage>
</organism>
<dbReference type="VEuPathDB" id="FungiDB:P175DRAFT_0505464"/>
<comment type="similarity">
    <text evidence="4">Belongs to the class I-like SAM-binding methyltransferase superfamily. Cation-independent O-methyltransferase family.</text>
</comment>
<dbReference type="Gene3D" id="3.40.50.150">
    <property type="entry name" value="Vaccinia Virus protein VP39"/>
    <property type="match status" value="1"/>
</dbReference>
<dbReference type="SUPFAM" id="SSF53335">
    <property type="entry name" value="S-adenosyl-L-methionine-dependent methyltransferases"/>
    <property type="match status" value="1"/>
</dbReference>
<dbReference type="PANTHER" id="PTHR43712">
    <property type="entry name" value="PUTATIVE (AFU_ORTHOLOGUE AFUA_4G14580)-RELATED"/>
    <property type="match status" value="1"/>
</dbReference>
<dbReference type="InterPro" id="IPR029063">
    <property type="entry name" value="SAM-dependent_MTases_sf"/>
</dbReference>
<sequence>MVQADLLEYAKDIQARLADITCCLEKQEIHTVRKEGYPTGPGYEELTSARLSLLETANDLQYLAMGPTEWLKMTLAVNKHDHLCYYMIDQFNIHQSVPLNGEISYEELSAACGLPVDPLRRVLRHAMLNHLFREPNPGYVAHSDASSVFVTDAKMAAWLGHNYDEVFRCLHAVPDAIRNHPTSADPGHTPCGVVFNQPKGFFAGLLQDQPWRASRFEQSMQAVTQGSHDASHIVRGYDWGQYGNGLVVDVGGSSGFQSVAIAECFPNLRFVIQDIEDHSKILLENRTAAGLSSDMQFQVHDFFHPNPQTTADVYLLRHIIHDWGDDYASKILWNIASVMKPTARIIVVDIVIPEPGTLPWQAHRMIR</sequence>
<keyword evidence="1" id="KW-0489">Methyltransferase</keyword>
<evidence type="ECO:0000256" key="2">
    <source>
        <dbReference type="ARBA" id="ARBA00022679"/>
    </source>
</evidence>
<dbReference type="PANTHER" id="PTHR43712:SF5">
    <property type="entry name" value="O-METHYLTRANSFERASE ASQN-RELATED"/>
    <property type="match status" value="1"/>
</dbReference>
<comment type="caution">
    <text evidence="6">The sequence shown here is derived from an EMBL/GenBank/DDBJ whole genome shotgun (WGS) entry which is preliminary data.</text>
</comment>
<dbReference type="InterPro" id="IPR036388">
    <property type="entry name" value="WH-like_DNA-bd_sf"/>
</dbReference>
<dbReference type="EMBL" id="JYKN01001209">
    <property type="protein sequence ID" value="KKK21439.1"/>
    <property type="molecule type" value="Genomic_DNA"/>
</dbReference>
<evidence type="ECO:0000259" key="5">
    <source>
        <dbReference type="Pfam" id="PF00891"/>
    </source>
</evidence>
<dbReference type="Pfam" id="PF00891">
    <property type="entry name" value="Methyltransf_2"/>
    <property type="match status" value="1"/>
</dbReference>
<dbReference type="PROSITE" id="PS51683">
    <property type="entry name" value="SAM_OMT_II"/>
    <property type="match status" value="1"/>
</dbReference>
<dbReference type="InterPro" id="IPR036390">
    <property type="entry name" value="WH_DNA-bd_sf"/>
</dbReference>
<evidence type="ECO:0000313" key="6">
    <source>
        <dbReference type="EMBL" id="KKK21439.1"/>
    </source>
</evidence>
<reference evidence="6 7" key="1">
    <citation type="submission" date="2015-02" db="EMBL/GenBank/DDBJ databases">
        <title>Draft Genome Sequences of Two Closely-Related Aflatoxigenic Aspergillus Species Obtained from the Cote d'Ivoire.</title>
        <authorList>
            <person name="Moore G.G."/>
            <person name="Beltz S.B."/>
            <person name="Mack B.M."/>
        </authorList>
    </citation>
    <scope>NUCLEOTIDE SEQUENCE [LARGE SCALE GENOMIC DNA]</scope>
    <source>
        <strain evidence="6 7">SRRC1432</strain>
    </source>
</reference>
<dbReference type="InterPro" id="IPR001077">
    <property type="entry name" value="COMT_C"/>
</dbReference>
<proteinExistence type="inferred from homology"/>
<dbReference type="GO" id="GO:0032259">
    <property type="term" value="P:methylation"/>
    <property type="evidence" value="ECO:0007669"/>
    <property type="project" value="UniProtKB-KW"/>
</dbReference>
<dbReference type="Gene3D" id="1.10.10.10">
    <property type="entry name" value="Winged helix-like DNA-binding domain superfamily/Winged helix DNA-binding domain"/>
    <property type="match status" value="1"/>
</dbReference>
<evidence type="ECO:0000256" key="4">
    <source>
        <dbReference type="ARBA" id="ARBA00038277"/>
    </source>
</evidence>
<name>A0A0F8UP89_9EURO</name>
<gene>
    <name evidence="6" type="ORF">AOCH_000132</name>
</gene>
<keyword evidence="2" id="KW-0808">Transferase</keyword>
<evidence type="ECO:0000256" key="1">
    <source>
        <dbReference type="ARBA" id="ARBA00022603"/>
    </source>
</evidence>
<dbReference type="OrthoDB" id="1606438at2759"/>
<accession>A0A0F8UP89</accession>
<evidence type="ECO:0000256" key="3">
    <source>
        <dbReference type="ARBA" id="ARBA00022691"/>
    </source>
</evidence>
<dbReference type="InterPro" id="IPR016461">
    <property type="entry name" value="COMT-like"/>
</dbReference>
<dbReference type="SUPFAM" id="SSF46785">
    <property type="entry name" value="Winged helix' DNA-binding domain"/>
    <property type="match status" value="1"/>
</dbReference>
<evidence type="ECO:0000313" key="7">
    <source>
        <dbReference type="Proteomes" id="UP000034947"/>
    </source>
</evidence>
<dbReference type="AlphaFoldDB" id="A0A0F8UP89"/>
<protein>
    <recommendedName>
        <fullName evidence="5">O-methyltransferase C-terminal domain-containing protein</fullName>
    </recommendedName>
</protein>
<keyword evidence="7" id="KW-1185">Reference proteome</keyword>
<dbReference type="GO" id="GO:0044550">
    <property type="term" value="P:secondary metabolite biosynthetic process"/>
    <property type="evidence" value="ECO:0007669"/>
    <property type="project" value="UniProtKB-ARBA"/>
</dbReference>